<dbReference type="EMBL" id="JBHSJG010000018">
    <property type="protein sequence ID" value="MFC4987129.1"/>
    <property type="molecule type" value="Genomic_DNA"/>
</dbReference>
<feature type="domain" description="NAD(P)-binding" evidence="1">
    <location>
        <begin position="7"/>
        <end position="148"/>
    </location>
</feature>
<dbReference type="PANTHER" id="PTHR12126:SF11">
    <property type="entry name" value="NADH DEHYDROGENASE [UBIQUINONE] 1 ALPHA SUBCOMPLEX SUBUNIT 9, MITOCHONDRIAL"/>
    <property type="match status" value="1"/>
</dbReference>
<dbReference type="PANTHER" id="PTHR12126">
    <property type="entry name" value="NADH-UBIQUINONE OXIDOREDUCTASE 39 KDA SUBUNIT-RELATED"/>
    <property type="match status" value="1"/>
</dbReference>
<dbReference type="Pfam" id="PF13460">
    <property type="entry name" value="NAD_binding_10"/>
    <property type="match status" value="1"/>
</dbReference>
<keyword evidence="3" id="KW-1185">Reference proteome</keyword>
<evidence type="ECO:0000313" key="3">
    <source>
        <dbReference type="Proteomes" id="UP001595925"/>
    </source>
</evidence>
<dbReference type="InterPro" id="IPR016040">
    <property type="entry name" value="NAD(P)-bd_dom"/>
</dbReference>
<protein>
    <submittedName>
        <fullName evidence="2">Complex I NDUFA9 subunit family protein</fullName>
    </submittedName>
</protein>
<evidence type="ECO:0000259" key="1">
    <source>
        <dbReference type="Pfam" id="PF13460"/>
    </source>
</evidence>
<dbReference type="CDD" id="cd05271">
    <property type="entry name" value="NDUFA9_like_SDR_a"/>
    <property type="match status" value="1"/>
</dbReference>
<dbReference type="Proteomes" id="UP001595925">
    <property type="component" value="Unassembled WGS sequence"/>
</dbReference>
<dbReference type="Gene3D" id="3.40.50.720">
    <property type="entry name" value="NAD(P)-binding Rossmann-like Domain"/>
    <property type="match status" value="1"/>
</dbReference>
<dbReference type="FunFam" id="3.40.50.720:FF:000702">
    <property type="entry name" value="NADH dehydrogenase (Ubiquinone)"/>
    <property type="match status" value="1"/>
</dbReference>
<comment type="caution">
    <text evidence="2">The sequence shown here is derived from an EMBL/GenBank/DDBJ whole genome shotgun (WGS) entry which is preliminary data.</text>
</comment>
<sequence>MKVLVAGGTGFIGSSLCRELHERGHEVTALSRNPDDGDLPEGIEVAMGDVTAYDSIAPAVSGQEAVINLVSLSPLFKTPSGTSHEEVHLGGTENLLRAAEEGGVSRFVQISGLGVDPNADTGYLRAKGRAEEVVRDSDLEWVIFRPSVVFGDGAEFVPFTKLVTTPYVTGLPGGGSTRFQPIWVEDLVPMIADSLEGEEHPGKTYEIGGPDRLTLAEVTRLVYRSEGKPVRIVPVPMAMAKIGLTAAGPIPVVPLGPDQARSLEIDNVVDDNDVDVFGYEEGDLTTFRSYLGLEPGRQRARA</sequence>
<gene>
    <name evidence="2" type="ORF">ACFPFO_04990</name>
</gene>
<evidence type="ECO:0000313" key="2">
    <source>
        <dbReference type="EMBL" id="MFC4987129.1"/>
    </source>
</evidence>
<dbReference type="AlphaFoldDB" id="A0ABD5QD94"/>
<name>A0ABD5QD94_9EURY</name>
<dbReference type="SUPFAM" id="SSF51735">
    <property type="entry name" value="NAD(P)-binding Rossmann-fold domains"/>
    <property type="match status" value="1"/>
</dbReference>
<dbReference type="InterPro" id="IPR051207">
    <property type="entry name" value="ComplexI_NDUFA9_subunit"/>
</dbReference>
<reference evidence="2 3" key="1">
    <citation type="journal article" date="2019" name="Int. J. Syst. Evol. Microbiol.">
        <title>The Global Catalogue of Microorganisms (GCM) 10K type strain sequencing project: providing services to taxonomists for standard genome sequencing and annotation.</title>
        <authorList>
            <consortium name="The Broad Institute Genomics Platform"/>
            <consortium name="The Broad Institute Genome Sequencing Center for Infectious Disease"/>
            <person name="Wu L."/>
            <person name="Ma J."/>
        </authorList>
    </citation>
    <scope>NUCLEOTIDE SEQUENCE [LARGE SCALE GENOMIC DNA]</scope>
    <source>
        <strain evidence="2 3">CGMCC 1.15824</strain>
    </source>
</reference>
<proteinExistence type="predicted"/>
<organism evidence="2 3">
    <name type="scientific">Saliphagus infecundisoli</name>
    <dbReference type="NCBI Taxonomy" id="1849069"/>
    <lineage>
        <taxon>Archaea</taxon>
        <taxon>Methanobacteriati</taxon>
        <taxon>Methanobacteriota</taxon>
        <taxon>Stenosarchaea group</taxon>
        <taxon>Halobacteria</taxon>
        <taxon>Halobacteriales</taxon>
        <taxon>Natrialbaceae</taxon>
        <taxon>Saliphagus</taxon>
    </lineage>
</organism>
<accession>A0ABD5QD94</accession>
<dbReference type="InterPro" id="IPR036291">
    <property type="entry name" value="NAD(P)-bd_dom_sf"/>
</dbReference>
<dbReference type="RefSeq" id="WP_224828564.1">
    <property type="nucleotide sequence ID" value="NZ_JAIVEF010000007.1"/>
</dbReference>